<dbReference type="Proteomes" id="UP000478008">
    <property type="component" value="Unassembled WGS sequence"/>
</dbReference>
<feature type="transmembrane region" description="Helical" evidence="8">
    <location>
        <begin position="497"/>
        <end position="518"/>
    </location>
</feature>
<comment type="similarity">
    <text evidence="2 7">Belongs to the major facilitator superfamily. Sugar transporter (TC 2.A.1.1) family.</text>
</comment>
<dbReference type="InterPro" id="IPR005829">
    <property type="entry name" value="Sugar_transporter_CS"/>
</dbReference>
<dbReference type="SUPFAM" id="SSF103473">
    <property type="entry name" value="MFS general substrate transporter"/>
    <property type="match status" value="1"/>
</dbReference>
<evidence type="ECO:0000259" key="9">
    <source>
        <dbReference type="PROSITE" id="PS50850"/>
    </source>
</evidence>
<evidence type="ECO:0000256" key="7">
    <source>
        <dbReference type="RuleBase" id="RU003346"/>
    </source>
</evidence>
<accession>A0A7D9CY13</accession>
<feature type="transmembrane region" description="Helical" evidence="8">
    <location>
        <begin position="399"/>
        <end position="418"/>
    </location>
</feature>
<evidence type="ECO:0000256" key="8">
    <source>
        <dbReference type="SAM" id="Phobius"/>
    </source>
</evidence>
<feature type="transmembrane region" description="Helical" evidence="8">
    <location>
        <begin position="425"/>
        <end position="446"/>
    </location>
</feature>
<keyword evidence="11" id="KW-1185">Reference proteome</keyword>
<dbReference type="InterPro" id="IPR020846">
    <property type="entry name" value="MFS_dom"/>
</dbReference>
<name>A0A7D9CY13_DEKBR</name>
<keyword evidence="6 8" id="KW-0472">Membrane</keyword>
<evidence type="ECO:0000256" key="6">
    <source>
        <dbReference type="ARBA" id="ARBA00023136"/>
    </source>
</evidence>
<gene>
    <name evidence="10" type="ORF">DEBR0S2_20648G</name>
</gene>
<dbReference type="PROSITE" id="PS50850">
    <property type="entry name" value="MFS"/>
    <property type="match status" value="1"/>
</dbReference>
<dbReference type="InterPro" id="IPR050360">
    <property type="entry name" value="MFS_Sugar_Transporters"/>
</dbReference>
<evidence type="ECO:0000256" key="3">
    <source>
        <dbReference type="ARBA" id="ARBA00022448"/>
    </source>
</evidence>
<keyword evidence="5 8" id="KW-1133">Transmembrane helix</keyword>
<proteinExistence type="inferred from homology"/>
<feature type="transmembrane region" description="Helical" evidence="8">
    <location>
        <begin position="358"/>
        <end position="379"/>
    </location>
</feature>
<dbReference type="Gene3D" id="1.20.1250.20">
    <property type="entry name" value="MFS general substrate transporter like domains"/>
    <property type="match status" value="1"/>
</dbReference>
<evidence type="ECO:0000256" key="2">
    <source>
        <dbReference type="ARBA" id="ARBA00010992"/>
    </source>
</evidence>
<feature type="transmembrane region" description="Helical" evidence="8">
    <location>
        <begin position="265"/>
        <end position="286"/>
    </location>
</feature>
<dbReference type="InterPro" id="IPR036259">
    <property type="entry name" value="MFS_trans_sf"/>
</dbReference>
<feature type="domain" description="Major facilitator superfamily (MFS) profile" evidence="9">
    <location>
        <begin position="92"/>
        <end position="549"/>
    </location>
</feature>
<dbReference type="PRINTS" id="PR00171">
    <property type="entry name" value="SUGRTRNSPORT"/>
</dbReference>
<evidence type="ECO:0000256" key="1">
    <source>
        <dbReference type="ARBA" id="ARBA00004141"/>
    </source>
</evidence>
<dbReference type="FunFam" id="1.20.1250.20:FF:000134">
    <property type="entry name" value="MFS sugar transporter protein"/>
    <property type="match status" value="1"/>
</dbReference>
<dbReference type="InterPro" id="IPR003663">
    <property type="entry name" value="Sugar/inositol_transpt"/>
</dbReference>
<evidence type="ECO:0000256" key="5">
    <source>
        <dbReference type="ARBA" id="ARBA00022989"/>
    </source>
</evidence>
<dbReference type="PROSITE" id="PS00217">
    <property type="entry name" value="SUGAR_TRANSPORT_2"/>
    <property type="match status" value="1"/>
</dbReference>
<protein>
    <submittedName>
        <fullName evidence="10">DEBR0S2_20648g1_1</fullName>
    </submittedName>
</protein>
<feature type="transmembrane region" description="Helical" evidence="8">
    <location>
        <begin position="466"/>
        <end position="485"/>
    </location>
</feature>
<organism evidence="10 11">
    <name type="scientific">Dekkera bruxellensis</name>
    <name type="common">Brettanomyces custersii</name>
    <dbReference type="NCBI Taxonomy" id="5007"/>
    <lineage>
        <taxon>Eukaryota</taxon>
        <taxon>Fungi</taxon>
        <taxon>Dikarya</taxon>
        <taxon>Ascomycota</taxon>
        <taxon>Saccharomycotina</taxon>
        <taxon>Pichiomycetes</taxon>
        <taxon>Pichiales</taxon>
        <taxon>Pichiaceae</taxon>
        <taxon>Brettanomyces</taxon>
    </lineage>
</organism>
<dbReference type="EMBL" id="CABFWN010000002">
    <property type="protein sequence ID" value="VUG17973.1"/>
    <property type="molecule type" value="Genomic_DNA"/>
</dbReference>
<dbReference type="PANTHER" id="PTHR48022">
    <property type="entry name" value="PLASTIDIC GLUCOSE TRANSPORTER 4"/>
    <property type="match status" value="1"/>
</dbReference>
<evidence type="ECO:0000256" key="4">
    <source>
        <dbReference type="ARBA" id="ARBA00022692"/>
    </source>
</evidence>
<evidence type="ECO:0000313" key="11">
    <source>
        <dbReference type="Proteomes" id="UP000478008"/>
    </source>
</evidence>
<keyword evidence="4 8" id="KW-0812">Transmembrane</keyword>
<feature type="transmembrane region" description="Helical" evidence="8">
    <location>
        <begin position="233"/>
        <end position="253"/>
    </location>
</feature>
<dbReference type="GO" id="GO:0005351">
    <property type="term" value="F:carbohydrate:proton symporter activity"/>
    <property type="evidence" value="ECO:0007669"/>
    <property type="project" value="TreeGrafter"/>
</dbReference>
<dbReference type="NCBIfam" id="TIGR00879">
    <property type="entry name" value="SP"/>
    <property type="match status" value="1"/>
</dbReference>
<feature type="transmembrane region" description="Helical" evidence="8">
    <location>
        <begin position="89"/>
        <end position="108"/>
    </location>
</feature>
<dbReference type="PANTHER" id="PTHR48022:SF64">
    <property type="entry name" value="MAJOR FACILITATOR SUPERFAMILY (MFS) PROFILE DOMAIN-CONTAINING PROTEIN"/>
    <property type="match status" value="1"/>
</dbReference>
<reference evidence="10 11" key="1">
    <citation type="submission" date="2019-07" db="EMBL/GenBank/DDBJ databases">
        <authorList>
            <person name="Friedrich A."/>
            <person name="Schacherer J."/>
        </authorList>
    </citation>
    <scope>NUCLEOTIDE SEQUENCE [LARGE SCALE GENOMIC DNA]</scope>
</reference>
<comment type="subcellular location">
    <subcellularLocation>
        <location evidence="1">Membrane</location>
        <topology evidence="1">Multi-pass membrane protein</topology>
    </subcellularLocation>
</comment>
<feature type="transmembrane region" description="Helical" evidence="8">
    <location>
        <begin position="194"/>
        <end position="221"/>
    </location>
</feature>
<evidence type="ECO:0000313" key="10">
    <source>
        <dbReference type="EMBL" id="VUG17973.1"/>
    </source>
</evidence>
<dbReference type="AlphaFoldDB" id="A0A7D9CY13"/>
<dbReference type="GO" id="GO:0016020">
    <property type="term" value="C:membrane"/>
    <property type="evidence" value="ECO:0007669"/>
    <property type="project" value="UniProtKB-SubCell"/>
</dbReference>
<sequence>MYQFSCLEKICRGALYAADLFFLLLSSDISIYTKYYKMTNEQNETQADLNSKSDLSDGSLNQPEPITIESVMPDFDGKRWWQLSHIRKLSLCIFVVALTACNNGYDGSALNSLYSMPTFNHAIGNVDGAILGCLTNGYVFGAFCSFFVNSYIVDRFGRKPGIQIGNISMICGVIIQACAGSWRSSYPSDYKGRGVLGMLIGARVVIGLGAGLISIAAPSLISELSFPTHRSTCTAFYNSSWYLGAIVAAWVSYGTRNMSKDWCWRIPTIVQGFFPVLQSCLLLFCVDESPRFLVSKGKLEEARKVLSKCHGGGYKGSEILVDYEMTEIQLAIQQERQASEESSYKDFIRTAANRKRTWILCCLGTFMQLSGNGLVSYYLSKVLISIGITSTSEQLVVNGGLMIYNWGCCLIQAFLIIPNIKRRHAFNFSLFGMLLCFVIWTILSAINQQRNFKQKDLGQGVLAMIFLYYFCYNVGLNGVPFTYVTEIMPFTLRGKGLNIFTFVQYIWMIYNGFVNSIAMSAIEWKYYIVYCCILAVESAIAYFTFVETSGHTLEEVAEVFGDSENLGKVSGMAALEEGKLKGDHEHVEYA</sequence>
<keyword evidence="3 7" id="KW-0813">Transport</keyword>
<feature type="transmembrane region" description="Helical" evidence="8">
    <location>
        <begin position="524"/>
        <end position="545"/>
    </location>
</feature>
<dbReference type="InterPro" id="IPR005828">
    <property type="entry name" value="MFS_sugar_transport-like"/>
</dbReference>
<dbReference type="Pfam" id="PF00083">
    <property type="entry name" value="Sugar_tr"/>
    <property type="match status" value="1"/>
</dbReference>
<feature type="transmembrane region" description="Helical" evidence="8">
    <location>
        <begin position="164"/>
        <end position="182"/>
    </location>
</feature>
<feature type="transmembrane region" description="Helical" evidence="8">
    <location>
        <begin position="128"/>
        <end position="152"/>
    </location>
</feature>